<dbReference type="Gene3D" id="3.40.1350.10">
    <property type="match status" value="1"/>
</dbReference>
<name>A0A915SK30_9ARCH</name>
<sequence>MANNYKIGYYYERKVKSILEKQGYTTWRTPGSHSPIDIIALSRDGKIKLIQVKRNRKKIKLHNINYMDLYQLYNLVKYYEKSQNIDIEVWIFNENNLDIYNKNDILNIKNAISLQS</sequence>
<dbReference type="RefSeq" id="WP_258393431.1">
    <property type="nucleotide sequence ID" value="NZ_AP019769.1"/>
</dbReference>
<dbReference type="Pfam" id="PF01870">
    <property type="entry name" value="Hjc"/>
    <property type="match status" value="1"/>
</dbReference>
<dbReference type="GO" id="GO:0008821">
    <property type="term" value="F:crossover junction DNA endonuclease activity"/>
    <property type="evidence" value="ECO:0007669"/>
    <property type="project" value="UniProtKB-EC"/>
</dbReference>
<dbReference type="EMBL" id="AP019769">
    <property type="protein sequence ID" value="BBL45398.1"/>
    <property type="molecule type" value="Genomic_DNA"/>
</dbReference>
<dbReference type="InterPro" id="IPR011335">
    <property type="entry name" value="Restrct_endonuc-II-like"/>
</dbReference>
<evidence type="ECO:0008006" key="4">
    <source>
        <dbReference type="Google" id="ProtNLM"/>
    </source>
</evidence>
<evidence type="ECO:0000313" key="2">
    <source>
        <dbReference type="EMBL" id="BBL45398.1"/>
    </source>
</evidence>
<dbReference type="GO" id="GO:0003676">
    <property type="term" value="F:nucleic acid binding"/>
    <property type="evidence" value="ECO:0007669"/>
    <property type="project" value="InterPro"/>
</dbReference>
<comment type="catalytic activity">
    <reaction evidence="1">
        <text>Endonucleolytic cleavage at a junction such as a reciprocal single-stranded crossover between two homologous DNA duplexes (Holliday junction).</text>
        <dbReference type="EC" id="3.1.21.10"/>
    </reaction>
</comment>
<organism evidence="2 3">
    <name type="scientific">Nanobdella aerobiophila</name>
    <dbReference type="NCBI Taxonomy" id="2586965"/>
    <lineage>
        <taxon>Archaea</taxon>
        <taxon>Nanobdellota</taxon>
        <taxon>Nanobdellia</taxon>
        <taxon>Nanobdellales</taxon>
        <taxon>Nanobdellaceae</taxon>
        <taxon>Nanobdella</taxon>
    </lineage>
</organism>
<evidence type="ECO:0000256" key="1">
    <source>
        <dbReference type="ARBA" id="ARBA00029354"/>
    </source>
</evidence>
<reference evidence="3" key="1">
    <citation type="journal article" date="2022" name="Int. J. Syst. Evol. Microbiol.">
        <title>Nanobdella aerobiophila gen. nov., sp. nov., a thermoacidophilic, obligate ectosymbiotic archaeon, and proposal of Nanobdellaceae fam. nov., Nanobdellales ord. nov. and Nanobdellia class. nov.</title>
        <authorList>
            <person name="Kato S."/>
            <person name="Ogasawara A."/>
            <person name="Itoh T."/>
            <person name="Sakai H.D."/>
            <person name="Shimizu M."/>
            <person name="Yuki M."/>
            <person name="Kaneko M."/>
            <person name="Takashina T."/>
            <person name="Ohkuma M."/>
        </authorList>
    </citation>
    <scope>NUCLEOTIDE SEQUENCE [LARGE SCALE GENOMIC DNA]</scope>
    <source>
        <strain evidence="3">MJ1</strain>
    </source>
</reference>
<dbReference type="Proteomes" id="UP001055553">
    <property type="component" value="Chromosome"/>
</dbReference>
<gene>
    <name evidence="2" type="ORF">MJ1_0227</name>
</gene>
<dbReference type="KEGG" id="naer:MJ1_0227"/>
<accession>A0A915SK30</accession>
<dbReference type="InterPro" id="IPR011856">
    <property type="entry name" value="tRNA_endonuc-like_dom_sf"/>
</dbReference>
<protein>
    <recommendedName>
        <fullName evidence="4">Holliday junction resolvase</fullName>
    </recommendedName>
</protein>
<evidence type="ECO:0000313" key="3">
    <source>
        <dbReference type="Proteomes" id="UP001055553"/>
    </source>
</evidence>
<dbReference type="InterPro" id="IPR002732">
    <property type="entry name" value="Hjc"/>
</dbReference>
<keyword evidence="3" id="KW-1185">Reference proteome</keyword>
<proteinExistence type="predicted"/>
<dbReference type="GeneID" id="74568178"/>
<dbReference type="AlphaFoldDB" id="A0A915SK30"/>
<dbReference type="SUPFAM" id="SSF52980">
    <property type="entry name" value="Restriction endonuclease-like"/>
    <property type="match status" value="1"/>
</dbReference>